<gene>
    <name evidence="5" type="ORF">SELMODRAFT_82218</name>
</gene>
<dbReference type="GO" id="GO:0071014">
    <property type="term" value="C:post-mRNA release spliceosomal complex"/>
    <property type="evidence" value="ECO:0000318"/>
    <property type="project" value="GO_Central"/>
</dbReference>
<dbReference type="EMBL" id="GL377569">
    <property type="protein sequence ID" value="EFJ35019.1"/>
    <property type="molecule type" value="Genomic_DNA"/>
</dbReference>
<proteinExistence type="inferred from homology"/>
<dbReference type="InterPro" id="IPR036265">
    <property type="entry name" value="HIT-like_sf"/>
</dbReference>
<name>D8R0R5_SELML</name>
<evidence type="ECO:0000259" key="3">
    <source>
        <dbReference type="Pfam" id="PF04676"/>
    </source>
</evidence>
<dbReference type="Proteomes" id="UP000001514">
    <property type="component" value="Unassembled WGS sequence"/>
</dbReference>
<dbReference type="InterPro" id="IPR040194">
    <property type="entry name" value="Cwf19-like"/>
</dbReference>
<dbReference type="InterPro" id="IPR006767">
    <property type="entry name" value="Cwf19-like_C_dom-2"/>
</dbReference>
<dbReference type="PANTHER" id="PTHR12072">
    <property type="entry name" value="CWF19, CELL CYCLE CONTROL PROTEIN"/>
    <property type="match status" value="1"/>
</dbReference>
<feature type="compositionally biased region" description="Basic and acidic residues" evidence="2">
    <location>
        <begin position="93"/>
        <end position="146"/>
    </location>
</feature>
<evidence type="ECO:0008006" key="7">
    <source>
        <dbReference type="Google" id="ProtNLM"/>
    </source>
</evidence>
<feature type="domain" description="Cwf19-like C-terminal" evidence="4">
    <location>
        <begin position="313"/>
        <end position="435"/>
    </location>
</feature>
<accession>D8R0R5</accession>
<evidence type="ECO:0000259" key="4">
    <source>
        <dbReference type="Pfam" id="PF04677"/>
    </source>
</evidence>
<dbReference type="InParanoid" id="D8R0R5"/>
<feature type="region of interest" description="Disordered" evidence="2">
    <location>
        <begin position="75"/>
        <end position="146"/>
    </location>
</feature>
<feature type="region of interest" description="Disordered" evidence="2">
    <location>
        <begin position="222"/>
        <end position="241"/>
    </location>
</feature>
<feature type="non-terminal residue" evidence="5">
    <location>
        <position position="1"/>
    </location>
</feature>
<feature type="compositionally biased region" description="Basic and acidic residues" evidence="2">
    <location>
        <begin position="226"/>
        <end position="236"/>
    </location>
</feature>
<organism evidence="6">
    <name type="scientific">Selaginella moellendorffii</name>
    <name type="common">Spikemoss</name>
    <dbReference type="NCBI Taxonomy" id="88036"/>
    <lineage>
        <taxon>Eukaryota</taxon>
        <taxon>Viridiplantae</taxon>
        <taxon>Streptophyta</taxon>
        <taxon>Embryophyta</taxon>
        <taxon>Tracheophyta</taxon>
        <taxon>Lycopodiopsida</taxon>
        <taxon>Selaginellales</taxon>
        <taxon>Selaginellaceae</taxon>
        <taxon>Selaginella</taxon>
    </lineage>
</organism>
<dbReference type="GO" id="GO:0000398">
    <property type="term" value="P:mRNA splicing, via spliceosome"/>
    <property type="evidence" value="ECO:0000318"/>
    <property type="project" value="GO_Central"/>
</dbReference>
<dbReference type="InterPro" id="IPR006768">
    <property type="entry name" value="Cwf19-like_C_dom-1"/>
</dbReference>
<dbReference type="HOGENOM" id="CLU_015540_1_0_1"/>
<evidence type="ECO:0000313" key="6">
    <source>
        <dbReference type="Proteomes" id="UP000001514"/>
    </source>
</evidence>
<evidence type="ECO:0000256" key="1">
    <source>
        <dbReference type="ARBA" id="ARBA00006795"/>
    </source>
</evidence>
<feature type="region of interest" description="Disordered" evidence="2">
    <location>
        <begin position="167"/>
        <end position="215"/>
    </location>
</feature>
<protein>
    <recommendedName>
        <fullName evidence="7">Cwf19-like C-terminal domain-containing protein</fullName>
    </recommendedName>
</protein>
<dbReference type="PANTHER" id="PTHR12072:SF5">
    <property type="entry name" value="CWF19-LIKE PROTEIN 2"/>
    <property type="match status" value="1"/>
</dbReference>
<comment type="similarity">
    <text evidence="1">Belongs to the CWF19 family.</text>
</comment>
<keyword evidence="6" id="KW-1185">Reference proteome</keyword>
<feature type="compositionally biased region" description="Basic and acidic residues" evidence="2">
    <location>
        <begin position="167"/>
        <end position="182"/>
    </location>
</feature>
<dbReference type="SUPFAM" id="SSF54197">
    <property type="entry name" value="HIT-like"/>
    <property type="match status" value="1"/>
</dbReference>
<dbReference type="STRING" id="88036.D8R0R5"/>
<dbReference type="Gene3D" id="3.30.428.10">
    <property type="entry name" value="HIT-like"/>
    <property type="match status" value="1"/>
</dbReference>
<evidence type="ECO:0000313" key="5">
    <source>
        <dbReference type="EMBL" id="EFJ35019.1"/>
    </source>
</evidence>
<dbReference type="FunCoup" id="D8R0R5">
    <property type="interactions" value="4659"/>
</dbReference>
<evidence type="ECO:0000256" key="2">
    <source>
        <dbReference type="SAM" id="MobiDB-lite"/>
    </source>
</evidence>
<dbReference type="Gramene" id="EFJ35019">
    <property type="protein sequence ID" value="EFJ35019"/>
    <property type="gene ID" value="SELMODRAFT_82218"/>
</dbReference>
<dbReference type="Pfam" id="PF04676">
    <property type="entry name" value="CwfJ_C_2"/>
    <property type="match status" value="1"/>
</dbReference>
<dbReference type="KEGG" id="smo:SELMODRAFT_82218"/>
<dbReference type="eggNOG" id="KOG2477">
    <property type="taxonomic scope" value="Eukaryota"/>
</dbReference>
<dbReference type="AlphaFoldDB" id="D8R0R5"/>
<sequence>NSKELNPHWKDGGEGFPEEEHVARRVPGGVGDGGASWLLKGLKRAQERAAREGASLPDVISDRWGSFDAFSRVSNKRAAHSNAHLHAIRDRKRKYEQEQEAGRSEDEPAKEDSRSAREGSRMRAPRVDGSLKWKSQRRDTMRSEDSAVLKAAAASYNIFENDGSFMEKFKQMQEKTDRDKPDQSSGGHDAAIQGRARESKGPEVDQPTADDDPVKRKIAAIQRRAQNKDSDGDKVKTSAGGDDAAMKKITAIQRHAQENKDSDAFLASKIYRSRERYQADDEYDDVGIESDAYKKKSARKGMTKAKNSAVSQYNRIQTQNERCRYCFENSSRPKHLTIAIGNFTYLMLPPTSSLVPGHCYIVPSQHEGSTRNVDDDVWDEIRNFKKCLLKMFKEQEKDVIFLETAMNLSQQRRHCLVECIPVPPNVLQQGPLYFKKASPYAIDEAEDEWSQHNAKKLIDTRGKGLRSSIPKNFPYFHVEFGLEGGYCHVIDNEEDFDSNFGRNVLIGMLKLPQETMHQKAKHASFDHQATAVKEFLQQWRPHDWTQMLQ</sequence>
<dbReference type="OMA" id="MVEFASH"/>
<feature type="domain" description="Cwf19-like protein C-terminal" evidence="3">
    <location>
        <begin position="448"/>
        <end position="545"/>
    </location>
</feature>
<reference evidence="5 6" key="1">
    <citation type="journal article" date="2011" name="Science">
        <title>The Selaginella genome identifies genetic changes associated with the evolution of vascular plants.</title>
        <authorList>
            <person name="Banks J.A."/>
            <person name="Nishiyama T."/>
            <person name="Hasebe M."/>
            <person name="Bowman J.L."/>
            <person name="Gribskov M."/>
            <person name="dePamphilis C."/>
            <person name="Albert V.A."/>
            <person name="Aono N."/>
            <person name="Aoyama T."/>
            <person name="Ambrose B.A."/>
            <person name="Ashton N.W."/>
            <person name="Axtell M.J."/>
            <person name="Barker E."/>
            <person name="Barker M.S."/>
            <person name="Bennetzen J.L."/>
            <person name="Bonawitz N.D."/>
            <person name="Chapple C."/>
            <person name="Cheng C."/>
            <person name="Correa L.G."/>
            <person name="Dacre M."/>
            <person name="DeBarry J."/>
            <person name="Dreyer I."/>
            <person name="Elias M."/>
            <person name="Engstrom E.M."/>
            <person name="Estelle M."/>
            <person name="Feng L."/>
            <person name="Finet C."/>
            <person name="Floyd S.K."/>
            <person name="Frommer W.B."/>
            <person name="Fujita T."/>
            <person name="Gramzow L."/>
            <person name="Gutensohn M."/>
            <person name="Harholt J."/>
            <person name="Hattori M."/>
            <person name="Heyl A."/>
            <person name="Hirai T."/>
            <person name="Hiwatashi Y."/>
            <person name="Ishikawa M."/>
            <person name="Iwata M."/>
            <person name="Karol K.G."/>
            <person name="Koehler B."/>
            <person name="Kolukisaoglu U."/>
            <person name="Kubo M."/>
            <person name="Kurata T."/>
            <person name="Lalonde S."/>
            <person name="Li K."/>
            <person name="Li Y."/>
            <person name="Litt A."/>
            <person name="Lyons E."/>
            <person name="Manning G."/>
            <person name="Maruyama T."/>
            <person name="Michael T.P."/>
            <person name="Mikami K."/>
            <person name="Miyazaki S."/>
            <person name="Morinaga S."/>
            <person name="Murata T."/>
            <person name="Mueller-Roeber B."/>
            <person name="Nelson D.R."/>
            <person name="Obara M."/>
            <person name="Oguri Y."/>
            <person name="Olmstead R.G."/>
            <person name="Onodera N."/>
            <person name="Petersen B.L."/>
            <person name="Pils B."/>
            <person name="Prigge M."/>
            <person name="Rensing S.A."/>
            <person name="Riano-Pachon D.M."/>
            <person name="Roberts A.W."/>
            <person name="Sato Y."/>
            <person name="Scheller H.V."/>
            <person name="Schulz B."/>
            <person name="Schulz C."/>
            <person name="Shakirov E.V."/>
            <person name="Shibagaki N."/>
            <person name="Shinohara N."/>
            <person name="Shippen D.E."/>
            <person name="Soerensen I."/>
            <person name="Sotooka R."/>
            <person name="Sugimoto N."/>
            <person name="Sugita M."/>
            <person name="Sumikawa N."/>
            <person name="Tanurdzic M."/>
            <person name="Theissen G."/>
            <person name="Ulvskov P."/>
            <person name="Wakazuki S."/>
            <person name="Weng J.K."/>
            <person name="Willats W.W."/>
            <person name="Wipf D."/>
            <person name="Wolf P.G."/>
            <person name="Yang L."/>
            <person name="Zimmer A.D."/>
            <person name="Zhu Q."/>
            <person name="Mitros T."/>
            <person name="Hellsten U."/>
            <person name="Loque D."/>
            <person name="Otillar R."/>
            <person name="Salamov A."/>
            <person name="Schmutz J."/>
            <person name="Shapiro H."/>
            <person name="Lindquist E."/>
            <person name="Lucas S."/>
            <person name="Rokhsar D."/>
            <person name="Grigoriev I.V."/>
        </authorList>
    </citation>
    <scope>NUCLEOTIDE SEQUENCE [LARGE SCALE GENOMIC DNA]</scope>
</reference>
<dbReference type="Pfam" id="PF04677">
    <property type="entry name" value="CwfJ_C_1"/>
    <property type="match status" value="1"/>
</dbReference>